<feature type="transmembrane region" description="Helical" evidence="7">
    <location>
        <begin position="98"/>
        <end position="115"/>
    </location>
</feature>
<sequence>MINLIVKRFVKNSEDTKNPDVRSAVGRLCGWIGILCNVFLFGIKFVIGIIVNSVSIQADAINNLTDAGSNIIAIFSFYLSNKPADKDHPFGHERTETIASLFVGLMIGFLGIEMAKESFGKILSPDTIDFRLVTVFILIISILVKLWMYLYNKSLSKKYESTMLEATALDSISDVIGTSAVLVSTVISPFIGFNLDGYMGVIVSAIILYNAYGLIKEVINSLLGEAPDKTLVDDIVKEMMTDKRVLGVHDLIIHNYGPNKLFASAHVEVDSDCDIFDVHDHIDNVEKEIKSKFNVEMSLHMDPVKVNDPLTDQYKEKLACAIEEIEPSWQFHDFRIVSGPTHVNLVFDLVIPYEEKRNEDQIKEEILNHLSSDRKVYLVMTLDHPFA</sequence>
<organism evidence="10 11">
    <name type="scientific">Faecalitalea cylindroides</name>
    <dbReference type="NCBI Taxonomy" id="39483"/>
    <lineage>
        <taxon>Bacteria</taxon>
        <taxon>Bacillati</taxon>
        <taxon>Bacillota</taxon>
        <taxon>Erysipelotrichia</taxon>
        <taxon>Erysipelotrichales</taxon>
        <taxon>Erysipelotrichaceae</taxon>
        <taxon>Faecalitalea</taxon>
    </lineage>
</organism>
<keyword evidence="5 7" id="KW-1133">Transmembrane helix</keyword>
<name>A0A1Y4M1D6_9FIRM</name>
<keyword evidence="11" id="KW-1185">Reference proteome</keyword>
<feature type="domain" description="Cation efflux protein transmembrane" evidence="8">
    <location>
        <begin position="31"/>
        <end position="223"/>
    </location>
</feature>
<feature type="transmembrane region" description="Helical" evidence="7">
    <location>
        <begin position="130"/>
        <end position="151"/>
    </location>
</feature>
<evidence type="ECO:0000256" key="3">
    <source>
        <dbReference type="ARBA" id="ARBA00022448"/>
    </source>
</evidence>
<dbReference type="Gene3D" id="3.30.70.1350">
    <property type="entry name" value="Cation efflux protein, cytoplasmic domain"/>
    <property type="match status" value="1"/>
</dbReference>
<dbReference type="Pfam" id="PF16916">
    <property type="entry name" value="ZT_dimer"/>
    <property type="match status" value="1"/>
</dbReference>
<keyword evidence="4 7" id="KW-0812">Transmembrane</keyword>
<dbReference type="SUPFAM" id="SSF161111">
    <property type="entry name" value="Cation efflux protein transmembrane domain-like"/>
    <property type="match status" value="1"/>
</dbReference>
<dbReference type="EMBL" id="NFKM01000001">
    <property type="protein sequence ID" value="OUP61990.1"/>
    <property type="molecule type" value="Genomic_DNA"/>
</dbReference>
<dbReference type="InterPro" id="IPR027470">
    <property type="entry name" value="Cation_efflux_CTD"/>
</dbReference>
<comment type="subcellular location">
    <subcellularLocation>
        <location evidence="1">Membrane</location>
        <topology evidence="1">Multi-pass membrane protein</topology>
    </subcellularLocation>
</comment>
<evidence type="ECO:0000256" key="4">
    <source>
        <dbReference type="ARBA" id="ARBA00022692"/>
    </source>
</evidence>
<evidence type="ECO:0000256" key="6">
    <source>
        <dbReference type="ARBA" id="ARBA00023136"/>
    </source>
</evidence>
<dbReference type="InterPro" id="IPR036837">
    <property type="entry name" value="Cation_efflux_CTD_sf"/>
</dbReference>
<evidence type="ECO:0000256" key="2">
    <source>
        <dbReference type="ARBA" id="ARBA00008114"/>
    </source>
</evidence>
<dbReference type="GO" id="GO:0008324">
    <property type="term" value="F:monoatomic cation transmembrane transporter activity"/>
    <property type="evidence" value="ECO:0007669"/>
    <property type="project" value="InterPro"/>
</dbReference>
<dbReference type="InterPro" id="IPR050291">
    <property type="entry name" value="CDF_Transporter"/>
</dbReference>
<evidence type="ECO:0000256" key="5">
    <source>
        <dbReference type="ARBA" id="ARBA00022989"/>
    </source>
</evidence>
<dbReference type="InterPro" id="IPR027469">
    <property type="entry name" value="Cation_efflux_TMD_sf"/>
</dbReference>
<dbReference type="PANTHER" id="PTHR43840:SF50">
    <property type="entry name" value="MANGANESE EFFLUX SYSTEM PROTEIN MNES"/>
    <property type="match status" value="1"/>
</dbReference>
<feature type="transmembrane region" description="Helical" evidence="7">
    <location>
        <begin position="197"/>
        <end position="215"/>
    </location>
</feature>
<feature type="transmembrane region" description="Helical" evidence="7">
    <location>
        <begin position="28"/>
        <end position="54"/>
    </location>
</feature>
<reference evidence="11" key="1">
    <citation type="submission" date="2017-04" db="EMBL/GenBank/DDBJ databases">
        <title>Function of individual gut microbiota members based on whole genome sequencing of pure cultures obtained from chicken caecum.</title>
        <authorList>
            <person name="Medvecky M."/>
            <person name="Cejkova D."/>
            <person name="Polansky O."/>
            <person name="Karasova D."/>
            <person name="Kubasova T."/>
            <person name="Cizek A."/>
            <person name="Rychlik I."/>
        </authorList>
    </citation>
    <scope>NUCLEOTIDE SEQUENCE [LARGE SCALE GENOMIC DNA]</scope>
    <source>
        <strain evidence="11">An178</strain>
    </source>
</reference>
<dbReference type="InterPro" id="IPR058533">
    <property type="entry name" value="Cation_efflux_TM"/>
</dbReference>
<dbReference type="Proteomes" id="UP000195447">
    <property type="component" value="Unassembled WGS sequence"/>
</dbReference>
<dbReference type="PANTHER" id="PTHR43840">
    <property type="entry name" value="MITOCHONDRIAL METAL TRANSPORTER 1-RELATED"/>
    <property type="match status" value="1"/>
</dbReference>
<proteinExistence type="inferred from homology"/>
<dbReference type="AlphaFoldDB" id="A0A1Y4M1D6"/>
<evidence type="ECO:0000256" key="7">
    <source>
        <dbReference type="SAM" id="Phobius"/>
    </source>
</evidence>
<dbReference type="InterPro" id="IPR002524">
    <property type="entry name" value="Cation_efflux"/>
</dbReference>
<evidence type="ECO:0000313" key="11">
    <source>
        <dbReference type="Proteomes" id="UP000195447"/>
    </source>
</evidence>
<feature type="transmembrane region" description="Helical" evidence="7">
    <location>
        <begin position="172"/>
        <end position="191"/>
    </location>
</feature>
<evidence type="ECO:0000256" key="1">
    <source>
        <dbReference type="ARBA" id="ARBA00004141"/>
    </source>
</evidence>
<dbReference type="SUPFAM" id="SSF160240">
    <property type="entry name" value="Cation efflux protein cytoplasmic domain-like"/>
    <property type="match status" value="1"/>
</dbReference>
<comment type="caution">
    <text evidence="10">The sequence shown here is derived from an EMBL/GenBank/DDBJ whole genome shotgun (WGS) entry which is preliminary data.</text>
</comment>
<evidence type="ECO:0000259" key="9">
    <source>
        <dbReference type="Pfam" id="PF16916"/>
    </source>
</evidence>
<dbReference type="FunFam" id="1.20.1510.10:FF:000006">
    <property type="entry name" value="Divalent cation efflux transporter"/>
    <property type="match status" value="1"/>
</dbReference>
<evidence type="ECO:0000313" key="10">
    <source>
        <dbReference type="EMBL" id="OUP61990.1"/>
    </source>
</evidence>
<dbReference type="NCBIfam" id="TIGR01297">
    <property type="entry name" value="CDF"/>
    <property type="match status" value="1"/>
</dbReference>
<dbReference type="Gene3D" id="1.20.1510.10">
    <property type="entry name" value="Cation efflux protein transmembrane domain"/>
    <property type="match status" value="1"/>
</dbReference>
<comment type="similarity">
    <text evidence="2">Belongs to the cation diffusion facilitator (CDF) transporter (TC 2.A.4) family.</text>
</comment>
<dbReference type="GO" id="GO:0016020">
    <property type="term" value="C:membrane"/>
    <property type="evidence" value="ECO:0007669"/>
    <property type="project" value="UniProtKB-SubCell"/>
</dbReference>
<dbReference type="RefSeq" id="WP_087158037.1">
    <property type="nucleotide sequence ID" value="NZ_JAQDCF010000014.1"/>
</dbReference>
<accession>A0A1Y4M1D6</accession>
<protein>
    <submittedName>
        <fullName evidence="10">Cation-efflux pump</fullName>
    </submittedName>
</protein>
<evidence type="ECO:0000259" key="8">
    <source>
        <dbReference type="Pfam" id="PF01545"/>
    </source>
</evidence>
<gene>
    <name evidence="10" type="ORF">B5F14_00980</name>
</gene>
<keyword evidence="6 7" id="KW-0472">Membrane</keyword>
<dbReference type="Pfam" id="PF01545">
    <property type="entry name" value="Cation_efflux"/>
    <property type="match status" value="1"/>
</dbReference>
<feature type="domain" description="Cation efflux protein cytoplasmic" evidence="9">
    <location>
        <begin position="227"/>
        <end position="303"/>
    </location>
</feature>
<keyword evidence="3" id="KW-0813">Transport</keyword>